<comment type="caution">
    <text evidence="2">The sequence shown here is derived from an EMBL/GenBank/DDBJ whole genome shotgun (WGS) entry which is preliminary data.</text>
</comment>
<name>A6G9I8_9BACT</name>
<dbReference type="AlphaFoldDB" id="A6G9I8"/>
<feature type="compositionally biased region" description="Pro residues" evidence="1">
    <location>
        <begin position="309"/>
        <end position="328"/>
    </location>
</feature>
<reference evidence="2 3" key="1">
    <citation type="submission" date="2007-06" db="EMBL/GenBank/DDBJ databases">
        <authorList>
            <person name="Shimkets L."/>
            <person name="Ferriera S."/>
            <person name="Johnson J."/>
            <person name="Kravitz S."/>
            <person name="Beeson K."/>
            <person name="Sutton G."/>
            <person name="Rogers Y.-H."/>
            <person name="Friedman R."/>
            <person name="Frazier M."/>
            <person name="Venter J.C."/>
        </authorList>
    </citation>
    <scope>NUCLEOTIDE SEQUENCE [LARGE SCALE GENOMIC DNA]</scope>
    <source>
        <strain evidence="2 3">SIR-1</strain>
    </source>
</reference>
<dbReference type="Proteomes" id="UP000005801">
    <property type="component" value="Unassembled WGS sequence"/>
</dbReference>
<keyword evidence="3" id="KW-1185">Reference proteome</keyword>
<evidence type="ECO:0000313" key="3">
    <source>
        <dbReference type="Proteomes" id="UP000005801"/>
    </source>
</evidence>
<organism evidence="2 3">
    <name type="scientific">Plesiocystis pacifica SIR-1</name>
    <dbReference type="NCBI Taxonomy" id="391625"/>
    <lineage>
        <taxon>Bacteria</taxon>
        <taxon>Pseudomonadati</taxon>
        <taxon>Myxococcota</taxon>
        <taxon>Polyangia</taxon>
        <taxon>Nannocystales</taxon>
        <taxon>Nannocystaceae</taxon>
        <taxon>Plesiocystis</taxon>
    </lineage>
</organism>
<dbReference type="STRING" id="391625.PPSIR1_24969"/>
<accession>A6G9I8</accession>
<sequence>MAMFNVLRWYHPMIGCDWHIPVLPPGPLPAPSPYFVFHIMGNPLSLTKLYTTSVFADSTQQAMVKGSDIGMLIPHIGTFSVTIFVEMLFSGSKCHFGPAAIQVTDQNGGSGNPAAAIAVVANINLNCGFPVPTPLDAVLAFNTTAVGMTWADFLAGLYSMVLDFALQAALNWIGYKYMGWIGKGFQRLFNRIGPRLGIKSMSKAAAKATPGLRRAWRAANRSGAFKGTVNDYARMVAAKAGRNLNPVTRFVERHFALTGENVVNFFIGSPLGTAADAPAIGGPTAYSKSREQIDRVIPSEGAVHDFFDTPPPSSTPVDPSTPPTPEPTPADATRHYLNDSCVEEL</sequence>
<evidence type="ECO:0000313" key="2">
    <source>
        <dbReference type="EMBL" id="EDM77496.1"/>
    </source>
</evidence>
<gene>
    <name evidence="2" type="ORF">PPSIR1_24969</name>
</gene>
<proteinExistence type="predicted"/>
<feature type="region of interest" description="Disordered" evidence="1">
    <location>
        <begin position="302"/>
        <end position="345"/>
    </location>
</feature>
<dbReference type="EMBL" id="ABCS01000045">
    <property type="protein sequence ID" value="EDM77496.1"/>
    <property type="molecule type" value="Genomic_DNA"/>
</dbReference>
<dbReference type="eggNOG" id="ENOG502ZPIC">
    <property type="taxonomic scope" value="Bacteria"/>
</dbReference>
<evidence type="ECO:0000256" key="1">
    <source>
        <dbReference type="SAM" id="MobiDB-lite"/>
    </source>
</evidence>
<dbReference type="RefSeq" id="WP_006973383.1">
    <property type="nucleotide sequence ID" value="NZ_ABCS01000045.1"/>
</dbReference>
<dbReference type="OrthoDB" id="5529477at2"/>
<protein>
    <submittedName>
        <fullName evidence="2">Uncharacterized protein</fullName>
    </submittedName>
</protein>